<organism evidence="1 2">
    <name type="scientific">Vibrio parahaemolyticus</name>
    <dbReference type="NCBI Taxonomy" id="670"/>
    <lineage>
        <taxon>Bacteria</taxon>
        <taxon>Pseudomonadati</taxon>
        <taxon>Pseudomonadota</taxon>
        <taxon>Gammaproteobacteria</taxon>
        <taxon>Vibrionales</taxon>
        <taxon>Vibrionaceae</taxon>
        <taxon>Vibrio</taxon>
    </lineage>
</organism>
<protein>
    <submittedName>
        <fullName evidence="1">Uncharacterized protein</fullName>
    </submittedName>
</protein>
<dbReference type="EMBL" id="NIXT01004860">
    <property type="protein sequence ID" value="OXE27982.1"/>
    <property type="molecule type" value="Genomic_DNA"/>
</dbReference>
<proteinExistence type="predicted"/>
<name>A0A227IZD5_VIBPH</name>
<dbReference type="Proteomes" id="UP000214596">
    <property type="component" value="Unassembled WGS sequence"/>
</dbReference>
<feature type="non-terminal residue" evidence="1">
    <location>
        <position position="84"/>
    </location>
</feature>
<accession>A0A227IZD5</accession>
<evidence type="ECO:0000313" key="1">
    <source>
        <dbReference type="EMBL" id="OXE27982.1"/>
    </source>
</evidence>
<dbReference type="AlphaFoldDB" id="A0A227IZD5"/>
<dbReference type="Gene3D" id="2.40.50.140">
    <property type="entry name" value="Nucleic acid-binding proteins"/>
    <property type="match status" value="1"/>
</dbReference>
<comment type="caution">
    <text evidence="1">The sequence shown here is derived from an EMBL/GenBank/DDBJ whole genome shotgun (WGS) entry which is preliminary data.</text>
</comment>
<reference evidence="1 2" key="1">
    <citation type="journal article" date="2017" name="Appl. Environ. Microbiol.">
        <title>Parallel evolution of two clades of a major Atlantic endemic Vibrio parahaemolyticus pathogen lineage by independent acquisition of related pathogenicity islands.</title>
        <authorList>
            <person name="Xu F."/>
            <person name="Gonzalez-Escalona N."/>
            <person name="Drees K.P."/>
            <person name="Sebra R.P."/>
            <person name="Cooper V.S."/>
            <person name="Jones S.H."/>
            <person name="Whistler C.A."/>
        </authorList>
    </citation>
    <scope>NUCLEOTIDE SEQUENCE [LARGE SCALE GENOMIC DNA]</scope>
    <source>
        <strain evidence="1 2">MAVP-3</strain>
    </source>
</reference>
<evidence type="ECO:0000313" key="2">
    <source>
        <dbReference type="Proteomes" id="UP000214596"/>
    </source>
</evidence>
<gene>
    <name evidence="1" type="ORF">CA163_36270</name>
</gene>
<dbReference type="InterPro" id="IPR012340">
    <property type="entry name" value="NA-bd_OB-fold"/>
</dbReference>
<sequence length="84" mass="9457">CKANGHPNDFRRDALAGDLQKEFGEKTKEELEELNHVVAIAGRIMAKRGPFLVIQETSGRIQAYADKEVQKELKEKYQGLDIGD</sequence>
<dbReference type="SUPFAM" id="SSF50249">
    <property type="entry name" value="Nucleic acid-binding proteins"/>
    <property type="match status" value="1"/>
</dbReference>
<feature type="non-terminal residue" evidence="1">
    <location>
        <position position="1"/>
    </location>
</feature>